<evidence type="ECO:0000313" key="15">
    <source>
        <dbReference type="Proteomes" id="UP000021053"/>
    </source>
</evidence>
<gene>
    <name evidence="14" type="ORF">CryarDRAFT_0311</name>
</gene>
<comment type="similarity">
    <text evidence="2 10">Belongs to the peptidase S8 family.</text>
</comment>
<keyword evidence="6 10" id="KW-0378">Hydrolase</keyword>
<organism evidence="14 15">
    <name type="scientific">Cryptosporangium arvum DSM 44712</name>
    <dbReference type="NCBI Taxonomy" id="927661"/>
    <lineage>
        <taxon>Bacteria</taxon>
        <taxon>Bacillati</taxon>
        <taxon>Actinomycetota</taxon>
        <taxon>Actinomycetes</taxon>
        <taxon>Cryptosporangiales</taxon>
        <taxon>Cryptosporangiaceae</taxon>
        <taxon>Cryptosporangium</taxon>
    </lineage>
</organism>
<feature type="active site" description="Charge relay system" evidence="10">
    <location>
        <position position="264"/>
    </location>
</feature>
<evidence type="ECO:0000256" key="2">
    <source>
        <dbReference type="ARBA" id="ARBA00011073"/>
    </source>
</evidence>
<dbReference type="NCBIfam" id="TIGR03921">
    <property type="entry name" value="T7SS_mycosin"/>
    <property type="match status" value="1"/>
</dbReference>
<keyword evidence="8 12" id="KW-1133">Transmembrane helix</keyword>
<dbReference type="EMBL" id="JFBT01000001">
    <property type="protein sequence ID" value="EXG79279.1"/>
    <property type="molecule type" value="Genomic_DNA"/>
</dbReference>
<dbReference type="PATRIC" id="fig|927661.3.peg.296"/>
<evidence type="ECO:0000256" key="11">
    <source>
        <dbReference type="SAM" id="MobiDB-lite"/>
    </source>
</evidence>
<dbReference type="GO" id="GO:0005886">
    <property type="term" value="C:plasma membrane"/>
    <property type="evidence" value="ECO:0007669"/>
    <property type="project" value="UniProtKB-SubCell"/>
</dbReference>
<evidence type="ECO:0000256" key="10">
    <source>
        <dbReference type="PROSITE-ProRule" id="PRU01240"/>
    </source>
</evidence>
<evidence type="ECO:0000256" key="1">
    <source>
        <dbReference type="ARBA" id="ARBA00004162"/>
    </source>
</evidence>
<evidence type="ECO:0000256" key="5">
    <source>
        <dbReference type="ARBA" id="ARBA00022692"/>
    </source>
</evidence>
<feature type="active site" description="Charge relay system" evidence="10">
    <location>
        <position position="73"/>
    </location>
</feature>
<evidence type="ECO:0000259" key="13">
    <source>
        <dbReference type="Pfam" id="PF00082"/>
    </source>
</evidence>
<keyword evidence="7 10" id="KW-0720">Serine protease</keyword>
<dbReference type="PROSITE" id="PS00136">
    <property type="entry name" value="SUBTILASE_ASP"/>
    <property type="match status" value="1"/>
</dbReference>
<reference evidence="14 15" key="1">
    <citation type="submission" date="2013-07" db="EMBL/GenBank/DDBJ databases">
        <authorList>
            <consortium name="DOE Joint Genome Institute"/>
            <person name="Eisen J."/>
            <person name="Huntemann M."/>
            <person name="Han J."/>
            <person name="Chen A."/>
            <person name="Kyrpides N."/>
            <person name="Mavromatis K."/>
            <person name="Markowitz V."/>
            <person name="Palaniappan K."/>
            <person name="Ivanova N."/>
            <person name="Schaumberg A."/>
            <person name="Pati A."/>
            <person name="Liolios K."/>
            <person name="Nordberg H.P."/>
            <person name="Cantor M.N."/>
            <person name="Hua S.X."/>
            <person name="Woyke T."/>
        </authorList>
    </citation>
    <scope>NUCLEOTIDE SEQUENCE [LARGE SCALE GENOMIC DNA]</scope>
    <source>
        <strain evidence="14 15">DSM 44712</strain>
    </source>
</reference>
<comment type="subcellular location">
    <subcellularLocation>
        <location evidence="1">Cell membrane</location>
        <topology evidence="1">Single-pass membrane protein</topology>
    </subcellularLocation>
</comment>
<dbReference type="PANTHER" id="PTHR43806">
    <property type="entry name" value="PEPTIDASE S8"/>
    <property type="match status" value="1"/>
</dbReference>
<dbReference type="HOGENOM" id="CLU_011263_13_3_11"/>
<dbReference type="AlphaFoldDB" id="A0A010ZKY0"/>
<dbReference type="PROSITE" id="PS51892">
    <property type="entry name" value="SUBTILASE"/>
    <property type="match status" value="1"/>
</dbReference>
<dbReference type="InterPro" id="IPR015500">
    <property type="entry name" value="Peptidase_S8_subtilisin-rel"/>
</dbReference>
<dbReference type="InterPro" id="IPR023827">
    <property type="entry name" value="Peptidase_S8_Asp-AS"/>
</dbReference>
<dbReference type="Pfam" id="PF00082">
    <property type="entry name" value="Peptidase_S8"/>
    <property type="match status" value="1"/>
</dbReference>
<dbReference type="InterPro" id="IPR050131">
    <property type="entry name" value="Peptidase_S8_subtilisin-like"/>
</dbReference>
<keyword evidence="15" id="KW-1185">Reference proteome</keyword>
<dbReference type="PRINTS" id="PR00723">
    <property type="entry name" value="SUBTILISIN"/>
</dbReference>
<feature type="compositionally biased region" description="Low complexity" evidence="11">
    <location>
        <begin position="363"/>
        <end position="374"/>
    </location>
</feature>
<feature type="domain" description="Peptidase S8/S53" evidence="13">
    <location>
        <begin position="64"/>
        <end position="312"/>
    </location>
</feature>
<dbReference type="GO" id="GO:0006508">
    <property type="term" value="P:proteolysis"/>
    <property type="evidence" value="ECO:0007669"/>
    <property type="project" value="UniProtKB-KW"/>
</dbReference>
<evidence type="ECO:0000256" key="3">
    <source>
        <dbReference type="ARBA" id="ARBA00022475"/>
    </source>
</evidence>
<protein>
    <submittedName>
        <fullName evidence="14">Type VII secretion-associated serine protease mycosin</fullName>
    </submittedName>
</protein>
<feature type="active site" description="Charge relay system" evidence="10">
    <location>
        <position position="107"/>
    </location>
</feature>
<evidence type="ECO:0000256" key="7">
    <source>
        <dbReference type="ARBA" id="ARBA00022825"/>
    </source>
</evidence>
<dbReference type="SUPFAM" id="SSF52743">
    <property type="entry name" value="Subtilisin-like"/>
    <property type="match status" value="1"/>
</dbReference>
<name>A0A010ZKY0_9ACTN</name>
<comment type="caution">
    <text evidence="14">The sequence shown here is derived from an EMBL/GenBank/DDBJ whole genome shotgun (WGS) entry which is preliminary data.</text>
</comment>
<dbReference type="GO" id="GO:0004252">
    <property type="term" value="F:serine-type endopeptidase activity"/>
    <property type="evidence" value="ECO:0007669"/>
    <property type="project" value="UniProtKB-UniRule"/>
</dbReference>
<dbReference type="InterPro" id="IPR000209">
    <property type="entry name" value="Peptidase_S8/S53_dom"/>
</dbReference>
<dbReference type="PANTHER" id="PTHR43806:SF11">
    <property type="entry name" value="CEREVISIN-RELATED"/>
    <property type="match status" value="1"/>
</dbReference>
<evidence type="ECO:0000313" key="14">
    <source>
        <dbReference type="EMBL" id="EXG79279.1"/>
    </source>
</evidence>
<dbReference type="InterPro" id="IPR023834">
    <property type="entry name" value="T7SS_pept_S8A_mycosin"/>
</dbReference>
<keyword evidence="4 10" id="KW-0645">Protease</keyword>
<feature type="transmembrane region" description="Helical" evidence="12">
    <location>
        <begin position="390"/>
        <end position="413"/>
    </location>
</feature>
<keyword evidence="9 12" id="KW-0472">Membrane</keyword>
<dbReference type="Gene3D" id="3.40.50.200">
    <property type="entry name" value="Peptidase S8/S53 domain"/>
    <property type="match status" value="1"/>
</dbReference>
<sequence length="436" mass="45242">MHHRDTGPRPFLRRARTTMASFLTVVVLFAVAAPVSPAAADTVRDQQWQLSFLDAQAAWRYASGKGVTVAVVDSGVDATHPDLIGQVLPGTDFVDGSTDGRTDVVGHGTAVAAFIAGLNDTNGVVGLAPRAKILPIRVLDPRNEYDSAATIAKAVRWGVDHGADVINLSLGSADTAKVLTDALAYAFSKDVVVIACDGNLSNDRGAKVWHPARERGVVAVSGLARTGGFWSGSLQGPETVLSAPATELTAAGLDHGYWKVQGTSFGAPMVSAAAALVRSRYPDLSAANVVNRLIRTADDKGPAGRDAQYGYGIVDPVGALTEEVSSVSRNPLLTSHAANQGGSAPSATPAPSVPSSDESAVMAPGPAATTTSPTAEPVLASRIDSLRSRALLFGGAIAAMLLLALGTVGIVLVRQPPRTRRKGWDIPPDDHRPPPW</sequence>
<feature type="region of interest" description="Disordered" evidence="11">
    <location>
        <begin position="334"/>
        <end position="374"/>
    </location>
</feature>
<keyword evidence="3" id="KW-1003">Cell membrane</keyword>
<evidence type="ECO:0000256" key="9">
    <source>
        <dbReference type="ARBA" id="ARBA00023136"/>
    </source>
</evidence>
<keyword evidence="5 12" id="KW-0812">Transmembrane</keyword>
<dbReference type="InterPro" id="IPR036852">
    <property type="entry name" value="Peptidase_S8/S53_dom_sf"/>
</dbReference>
<evidence type="ECO:0000256" key="12">
    <source>
        <dbReference type="SAM" id="Phobius"/>
    </source>
</evidence>
<evidence type="ECO:0000256" key="8">
    <source>
        <dbReference type="ARBA" id="ARBA00022989"/>
    </source>
</evidence>
<proteinExistence type="inferred from homology"/>
<feature type="compositionally biased region" description="Low complexity" evidence="11">
    <location>
        <begin position="343"/>
        <end position="356"/>
    </location>
</feature>
<dbReference type="Proteomes" id="UP000021053">
    <property type="component" value="Unassembled WGS sequence"/>
</dbReference>
<accession>A0A010ZKY0</accession>
<evidence type="ECO:0000256" key="6">
    <source>
        <dbReference type="ARBA" id="ARBA00022801"/>
    </source>
</evidence>
<evidence type="ECO:0000256" key="4">
    <source>
        <dbReference type="ARBA" id="ARBA00022670"/>
    </source>
</evidence>